<dbReference type="PROSITE" id="PS50885">
    <property type="entry name" value="HAMP"/>
    <property type="match status" value="1"/>
</dbReference>
<dbReference type="Pfam" id="PF00512">
    <property type="entry name" value="HisKA"/>
    <property type="match status" value="1"/>
</dbReference>
<dbReference type="CDD" id="cd00082">
    <property type="entry name" value="HisKA"/>
    <property type="match status" value="1"/>
</dbReference>
<dbReference type="CDD" id="cd06225">
    <property type="entry name" value="HAMP"/>
    <property type="match status" value="1"/>
</dbReference>
<dbReference type="EC" id="2.7.13.3" evidence="3"/>
<dbReference type="InterPro" id="IPR050428">
    <property type="entry name" value="TCS_sensor_his_kinase"/>
</dbReference>
<dbReference type="SMART" id="SM00388">
    <property type="entry name" value="HisKA"/>
    <property type="match status" value="1"/>
</dbReference>
<sequence length="514" mass="54029">MTDAGAATRTPSLRWRSIMMVLGLLTVLLASLGVTIDVLIGWQVHRDLHDRLMATAARADALAAANTPPERLVSQLNGGSIRALLITAGGTRYGDPAISPDATAGPTEALPPPPPPGWPPPPPPWGPPPPPPPWGPPPLAPPSPDGTATVVVHPLSAGGRLILVADTTQTTELLSRLRGIMIAASLAILAVAGLLLIAVTGAALRPLDRLTTLARSITTGDRGRRLHPDRPNTELGRAAAAFDGMLDALEASEEQARRSAETAHRAEAATRQFFADAAHDLRTPIAGIQAAAEQMLSAAMQYSNDPASKGQYRRAELLLAESRRAGRLVADMLDLSRIDAGVTLEPSDVDLGALVDAQCERATMLSPDLTITRLGEPAVPLNADAHRIDQILTNLLDNARRHTPPGGRITIELSAGRHGAENAAPWAELTITDTGPGVPAADRERIFGRLVRLNTSRDRDRGGAGLGLPIARALARAHHGDLVCLPHNGGACFRLTLPLQTGTASGHARQAQAR</sequence>
<dbReference type="GO" id="GO:0000155">
    <property type="term" value="F:phosphorelay sensor kinase activity"/>
    <property type="evidence" value="ECO:0007669"/>
    <property type="project" value="InterPro"/>
</dbReference>
<evidence type="ECO:0000256" key="3">
    <source>
        <dbReference type="ARBA" id="ARBA00012438"/>
    </source>
</evidence>
<evidence type="ECO:0000256" key="12">
    <source>
        <dbReference type="SAM" id="Phobius"/>
    </source>
</evidence>
<evidence type="ECO:0000256" key="8">
    <source>
        <dbReference type="ARBA" id="ARBA00022989"/>
    </source>
</evidence>
<dbReference type="InterPro" id="IPR004358">
    <property type="entry name" value="Sig_transdc_His_kin-like_C"/>
</dbReference>
<comment type="catalytic activity">
    <reaction evidence="1">
        <text>ATP + protein L-histidine = ADP + protein N-phospho-L-histidine.</text>
        <dbReference type="EC" id="2.7.13.3"/>
    </reaction>
</comment>
<keyword evidence="14" id="KW-1185">Reference proteome</keyword>
<keyword evidence="5" id="KW-0808">Transferase</keyword>
<feature type="transmembrane region" description="Helical" evidence="12">
    <location>
        <begin position="18"/>
        <end position="42"/>
    </location>
</feature>
<proteinExistence type="predicted"/>
<dbReference type="InterPro" id="IPR003660">
    <property type="entry name" value="HAMP_dom"/>
</dbReference>
<dbReference type="InterPro" id="IPR036097">
    <property type="entry name" value="HisK_dim/P_sf"/>
</dbReference>
<dbReference type="PANTHER" id="PTHR45436">
    <property type="entry name" value="SENSOR HISTIDINE KINASE YKOH"/>
    <property type="match status" value="1"/>
</dbReference>
<dbReference type="InterPro" id="IPR036890">
    <property type="entry name" value="HATPase_C_sf"/>
</dbReference>
<dbReference type="Proteomes" id="UP000217736">
    <property type="component" value="Chromosome"/>
</dbReference>
<evidence type="ECO:0000256" key="11">
    <source>
        <dbReference type="SAM" id="MobiDB-lite"/>
    </source>
</evidence>
<evidence type="ECO:0000256" key="5">
    <source>
        <dbReference type="ARBA" id="ARBA00022679"/>
    </source>
</evidence>
<feature type="region of interest" description="Disordered" evidence="11">
    <location>
        <begin position="95"/>
        <end position="148"/>
    </location>
</feature>
<evidence type="ECO:0000256" key="4">
    <source>
        <dbReference type="ARBA" id="ARBA00022553"/>
    </source>
</evidence>
<evidence type="ECO:0000313" key="14">
    <source>
        <dbReference type="Proteomes" id="UP000217736"/>
    </source>
</evidence>
<comment type="subcellular location">
    <subcellularLocation>
        <location evidence="2">Cell membrane</location>
    </subcellularLocation>
</comment>
<dbReference type="PANTHER" id="PTHR45436:SF5">
    <property type="entry name" value="SENSOR HISTIDINE KINASE TRCS"/>
    <property type="match status" value="1"/>
</dbReference>
<dbReference type="PROSITE" id="PS50109">
    <property type="entry name" value="HIS_KIN"/>
    <property type="match status" value="1"/>
</dbReference>
<evidence type="ECO:0000256" key="10">
    <source>
        <dbReference type="ARBA" id="ARBA00023136"/>
    </source>
</evidence>
<dbReference type="SMART" id="SM00387">
    <property type="entry name" value="HATPase_c"/>
    <property type="match status" value="1"/>
</dbReference>
<keyword evidence="9" id="KW-0902">Two-component regulatory system</keyword>
<keyword evidence="7 13" id="KW-0418">Kinase</keyword>
<evidence type="ECO:0000256" key="1">
    <source>
        <dbReference type="ARBA" id="ARBA00000085"/>
    </source>
</evidence>
<organism evidence="13 14">
    <name type="scientific">Mycobacterium shigaense</name>
    <dbReference type="NCBI Taxonomy" id="722731"/>
    <lineage>
        <taxon>Bacteria</taxon>
        <taxon>Bacillati</taxon>
        <taxon>Actinomycetota</taxon>
        <taxon>Actinomycetes</taxon>
        <taxon>Mycobacteriales</taxon>
        <taxon>Mycobacteriaceae</taxon>
        <taxon>Mycobacterium</taxon>
        <taxon>Mycobacterium simiae complex</taxon>
    </lineage>
</organism>
<dbReference type="Gene3D" id="6.10.340.10">
    <property type="match status" value="1"/>
</dbReference>
<accession>A0A1Z4EK97</accession>
<keyword evidence="10 12" id="KW-0472">Membrane</keyword>
<dbReference type="Gene3D" id="3.30.565.10">
    <property type="entry name" value="Histidine kinase-like ATPase, C-terminal domain"/>
    <property type="match status" value="1"/>
</dbReference>
<dbReference type="Gene3D" id="1.10.287.130">
    <property type="match status" value="1"/>
</dbReference>
<feature type="transmembrane region" description="Helical" evidence="12">
    <location>
        <begin position="180"/>
        <end position="204"/>
    </location>
</feature>
<dbReference type="SUPFAM" id="SSF47384">
    <property type="entry name" value="Homodimeric domain of signal transducing histidine kinase"/>
    <property type="match status" value="1"/>
</dbReference>
<dbReference type="InterPro" id="IPR005467">
    <property type="entry name" value="His_kinase_dom"/>
</dbReference>
<evidence type="ECO:0000256" key="2">
    <source>
        <dbReference type="ARBA" id="ARBA00004236"/>
    </source>
</evidence>
<evidence type="ECO:0000256" key="7">
    <source>
        <dbReference type="ARBA" id="ARBA00022777"/>
    </source>
</evidence>
<dbReference type="SUPFAM" id="SSF55874">
    <property type="entry name" value="ATPase domain of HSP90 chaperone/DNA topoisomerase II/histidine kinase"/>
    <property type="match status" value="1"/>
</dbReference>
<keyword evidence="8 12" id="KW-1133">Transmembrane helix</keyword>
<dbReference type="InterPro" id="IPR003594">
    <property type="entry name" value="HATPase_dom"/>
</dbReference>
<gene>
    <name evidence="13" type="ORF">MSG_03267</name>
</gene>
<dbReference type="InterPro" id="IPR003661">
    <property type="entry name" value="HisK_dim/P_dom"/>
</dbReference>
<dbReference type="AlphaFoldDB" id="A0A1Z4EK97"/>
<keyword evidence="6 12" id="KW-0812">Transmembrane</keyword>
<name>A0A1Z4EK97_9MYCO</name>
<protein>
    <recommendedName>
        <fullName evidence="3">histidine kinase</fullName>
        <ecNumber evidence="3">2.7.13.3</ecNumber>
    </recommendedName>
</protein>
<dbReference type="Pfam" id="PF00672">
    <property type="entry name" value="HAMP"/>
    <property type="match status" value="1"/>
</dbReference>
<dbReference type="PRINTS" id="PR00344">
    <property type="entry name" value="BCTRLSENSOR"/>
</dbReference>
<feature type="compositionally biased region" description="Pro residues" evidence="11">
    <location>
        <begin position="109"/>
        <end position="144"/>
    </location>
</feature>
<evidence type="ECO:0000256" key="9">
    <source>
        <dbReference type="ARBA" id="ARBA00023012"/>
    </source>
</evidence>
<dbReference type="EMBL" id="AP018164">
    <property type="protein sequence ID" value="BAX93405.1"/>
    <property type="molecule type" value="Genomic_DNA"/>
</dbReference>
<dbReference type="KEGG" id="mshg:MSG_03267"/>
<evidence type="ECO:0000313" key="13">
    <source>
        <dbReference type="EMBL" id="BAX93405.1"/>
    </source>
</evidence>
<dbReference type="SUPFAM" id="SSF101447">
    <property type="entry name" value="Formin homology 2 domain (FH2 domain)"/>
    <property type="match status" value="1"/>
</dbReference>
<dbReference type="SUPFAM" id="SSF158472">
    <property type="entry name" value="HAMP domain-like"/>
    <property type="match status" value="1"/>
</dbReference>
<dbReference type="GO" id="GO:0005886">
    <property type="term" value="C:plasma membrane"/>
    <property type="evidence" value="ECO:0007669"/>
    <property type="project" value="UniProtKB-SubCell"/>
</dbReference>
<evidence type="ECO:0000256" key="6">
    <source>
        <dbReference type="ARBA" id="ARBA00022692"/>
    </source>
</evidence>
<keyword evidence="4" id="KW-0597">Phosphoprotein</keyword>
<dbReference type="SMART" id="SM00304">
    <property type="entry name" value="HAMP"/>
    <property type="match status" value="1"/>
</dbReference>
<reference evidence="14" key="1">
    <citation type="submission" date="2017-06" db="EMBL/GenBank/DDBJ databases">
        <title>Complete Genome Sequence of Mycobacterium shigaense.</title>
        <authorList>
            <person name="Fukano H."/>
            <person name="Yoshida M."/>
            <person name="Kazumi Y."/>
            <person name="Ogura Y."/>
            <person name="Mitarai S."/>
            <person name="Hayashi T."/>
            <person name="Hoshino Y."/>
        </authorList>
    </citation>
    <scope>NUCLEOTIDE SEQUENCE [LARGE SCALE GENOMIC DNA]</scope>
    <source>
        <strain evidence="14">UN-152</strain>
    </source>
</reference>
<dbReference type="Pfam" id="PF02518">
    <property type="entry name" value="HATPase_c"/>
    <property type="match status" value="1"/>
</dbReference>